<name>A0A9P6UGF9_9FUNG</name>
<dbReference type="GO" id="GO:0005741">
    <property type="term" value="C:mitochondrial outer membrane"/>
    <property type="evidence" value="ECO:0007669"/>
    <property type="project" value="UniProtKB-SubCell"/>
</dbReference>
<dbReference type="GO" id="GO:0051170">
    <property type="term" value="P:import into nucleus"/>
    <property type="evidence" value="ECO:0007669"/>
    <property type="project" value="TreeGrafter"/>
</dbReference>
<evidence type="ECO:0000313" key="4">
    <source>
        <dbReference type="Proteomes" id="UP000823405"/>
    </source>
</evidence>
<dbReference type="Proteomes" id="UP000823405">
    <property type="component" value="Unassembled WGS sequence"/>
</dbReference>
<dbReference type="SUPFAM" id="SSF51735">
    <property type="entry name" value="NAD(P)-binding Rossmann-fold domains"/>
    <property type="match status" value="1"/>
</dbReference>
<comment type="caution">
    <text evidence="3">The sequence shown here is derived from an EMBL/GenBank/DDBJ whole genome shotgun (WGS) entry which is preliminary data.</text>
</comment>
<dbReference type="AlphaFoldDB" id="A0A9P6UGF9"/>
<dbReference type="PANTHER" id="PTHR14097">
    <property type="entry name" value="OXIDOREDUCTASE HTATIP2"/>
    <property type="match status" value="1"/>
</dbReference>
<dbReference type="Gene3D" id="3.40.50.720">
    <property type="entry name" value="NAD(P)-binding Rossmann-like Domain"/>
    <property type="match status" value="1"/>
</dbReference>
<keyword evidence="4" id="KW-1185">Reference proteome</keyword>
<sequence>MSIPLNSCIILGGTGAVGKSLVKDALSSNAFTRVLTLGRRPVPTENDTTFTNLSRLDQKTIDFENLATTFPDEGANLPQVVFCTLGTTRAAAGSAEAFKKIDQQYVLDSARLIHEKAPKDPVTGLSKVHFLYCSSGGANANSYFLYMKTKGETEKALAEIGFERVSIFQPSYLKVVEPRGSGNRKAEWVLDRFIPVMEFFSEKSTTISVASVAQAMRLVGTSESVDVQGVSPKSVGVNPKSRTKVAYFSNPNIHDIVNKYNASSKL</sequence>
<comment type="similarity">
    <text evidence="2">Belongs to the FMP52 family.</text>
</comment>
<dbReference type="InterPro" id="IPR036291">
    <property type="entry name" value="NAD(P)-bd_dom_sf"/>
</dbReference>
<dbReference type="OrthoDB" id="430436at2759"/>
<reference evidence="3" key="1">
    <citation type="journal article" date="2020" name="Fungal Divers.">
        <title>Resolving the Mortierellaceae phylogeny through synthesis of multi-gene phylogenetics and phylogenomics.</title>
        <authorList>
            <person name="Vandepol N."/>
            <person name="Liber J."/>
            <person name="Desiro A."/>
            <person name="Na H."/>
            <person name="Kennedy M."/>
            <person name="Barry K."/>
            <person name="Grigoriev I.V."/>
            <person name="Miller A.N."/>
            <person name="O'Donnell K."/>
            <person name="Stajich J.E."/>
            <person name="Bonito G."/>
        </authorList>
    </citation>
    <scope>NUCLEOTIDE SEQUENCE</scope>
    <source>
        <strain evidence="3">NVP60</strain>
    </source>
</reference>
<evidence type="ECO:0000256" key="2">
    <source>
        <dbReference type="ARBA" id="ARBA00006617"/>
    </source>
</evidence>
<gene>
    <name evidence="3" type="primary">FMP52</name>
    <name evidence="3" type="ORF">BGZ97_003584</name>
</gene>
<evidence type="ECO:0000256" key="1">
    <source>
        <dbReference type="ARBA" id="ARBA00004450"/>
    </source>
</evidence>
<evidence type="ECO:0000313" key="3">
    <source>
        <dbReference type="EMBL" id="KAG0299693.1"/>
    </source>
</evidence>
<proteinExistence type="inferred from homology"/>
<dbReference type="PANTHER" id="PTHR14097:SF7">
    <property type="entry name" value="OXIDOREDUCTASE HTATIP2"/>
    <property type="match status" value="1"/>
</dbReference>
<accession>A0A9P6UGF9</accession>
<organism evidence="3 4">
    <name type="scientific">Linnemannia gamsii</name>
    <dbReference type="NCBI Taxonomy" id="64522"/>
    <lineage>
        <taxon>Eukaryota</taxon>
        <taxon>Fungi</taxon>
        <taxon>Fungi incertae sedis</taxon>
        <taxon>Mucoromycota</taxon>
        <taxon>Mortierellomycotina</taxon>
        <taxon>Mortierellomycetes</taxon>
        <taxon>Mortierellales</taxon>
        <taxon>Mortierellaceae</taxon>
        <taxon>Linnemannia</taxon>
    </lineage>
</organism>
<protein>
    <submittedName>
        <fullName evidence="3">Protein fmp52, mitochondrial</fullName>
    </submittedName>
</protein>
<comment type="subcellular location">
    <subcellularLocation>
        <location evidence="1">Mitochondrion outer membrane</location>
        <topology evidence="1">Peripheral membrane protein</topology>
    </subcellularLocation>
</comment>
<dbReference type="EMBL" id="JAAAIN010001856">
    <property type="protein sequence ID" value="KAG0299693.1"/>
    <property type="molecule type" value="Genomic_DNA"/>
</dbReference>